<feature type="transmembrane region" description="Helical" evidence="1">
    <location>
        <begin position="379"/>
        <end position="396"/>
    </location>
</feature>
<proteinExistence type="predicted"/>
<feature type="transmembrane region" description="Helical" evidence="1">
    <location>
        <begin position="185"/>
        <end position="215"/>
    </location>
</feature>
<keyword evidence="1" id="KW-1133">Transmembrane helix</keyword>
<dbReference type="PANTHER" id="PTHR38454">
    <property type="entry name" value="INTEGRAL MEMBRANE PROTEIN-RELATED"/>
    <property type="match status" value="1"/>
</dbReference>
<feature type="transmembrane region" description="Helical" evidence="1">
    <location>
        <begin position="293"/>
        <end position="314"/>
    </location>
</feature>
<feature type="transmembrane region" description="Helical" evidence="1">
    <location>
        <begin position="150"/>
        <end position="173"/>
    </location>
</feature>
<dbReference type="InterPro" id="IPR018580">
    <property type="entry name" value="Uncharacterised_YfhO"/>
</dbReference>
<feature type="transmembrane region" description="Helical" evidence="1">
    <location>
        <begin position="235"/>
        <end position="258"/>
    </location>
</feature>
<feature type="transmembrane region" description="Helical" evidence="1">
    <location>
        <begin position="321"/>
        <end position="346"/>
    </location>
</feature>
<dbReference type="PANTHER" id="PTHR38454:SF1">
    <property type="entry name" value="INTEGRAL MEMBRANE PROTEIN"/>
    <property type="match status" value="1"/>
</dbReference>
<evidence type="ECO:0000313" key="3">
    <source>
        <dbReference type="Proteomes" id="UP001056707"/>
    </source>
</evidence>
<dbReference type="Pfam" id="PF09586">
    <property type="entry name" value="YfhO"/>
    <property type="match status" value="1"/>
</dbReference>
<evidence type="ECO:0000256" key="1">
    <source>
        <dbReference type="SAM" id="Phobius"/>
    </source>
</evidence>
<sequence>MKMLKKLPTWVLYTIMFAIIVAVFGWTFYLTNRSLIWSMDGIAQHYPILVNFRELLVNFLTHPSQGLTHWSVDLGLGADQLTSFSYYVVGDLFNYLIVFFPKGQIELGYGVLVLLRLYCAGLAFLVYLHNFHLRKISRLISTLTYTFSSFALYAGMHHAFFLLPLIFFPLLAAGIERVLRHNSSLLLFGAVFITFLSNFYFAYMLGLGCLIYVGLRSLMVRKARWFHWGRFFLRLTVTVTLGMLAAAVLFIPTMLYAFQSTRITGDFANGYQLYPLSYYLNLPSKLLGLGGPFSFWLIIGISGVSFYAVVYVLLHFKRYRYLNVALLLVGAGLCFPAVSAIFNAFASPSNRWLALALLPVGLATAIFVNHLTRLTRRDVLTLGVSTLVLLVLIWASHGFLFRLQRHDVIEYVLLFGLLACCWIARDYHWKPSTLYLSVLGIVTLNLIALGLGYYSPNNSGFSRGMLRQQSAAHYTQNYYNGADHYVKKRLGNARTSIGPRYHYFPMERAHTFNTDYFNASSNLPLNLKTHDIASYLTLENGFVGQLEQAIRNNQFTPNDPVSQNDYRSTMLSLMGVKYLFLNSAQRHHRLPAGFKIVQNSHHEPRLFKNQNQLRPAEQATGTILAQNQNALPLLYSQRTVIRPATWNRLSPVEKEQAQLQGAVVASTGNRVREVTPHPTNKSLAYKTNLEDRDWITTFDQLATSKWGQAANRTTTPDQHYTSKDQATAVLTANDQRKRAVQHQNRTGLHELNTDVLGNPQPVTLKLKHPAATRNSELYLELDGIHASGPSAAEQQRQAQNQARLRNQSLSPMDHLNEWRQGLQTSNNGSFKLTAHTTGMSNAVTQLGTDELSNYVPKQTAVLNLGYATKARSTITLHYQGTSRLRFNRVRVIAVPMGQAYQQRLHQLQNQRLRHIKLTKNQITGTSQQPRTTVLTTSIPYSKGWQLFVDNHPVATKRVNTGFVGGIVPAGTHQIRLQYRTPGLGLGLLLTLISGILILGIGFFSCLLKPRKHS</sequence>
<dbReference type="EMBL" id="CP097116">
    <property type="protein sequence ID" value="USS84553.1"/>
    <property type="molecule type" value="Genomic_DNA"/>
</dbReference>
<keyword evidence="1" id="KW-0472">Membrane</keyword>
<feature type="transmembrane region" description="Helical" evidence="1">
    <location>
        <begin position="408"/>
        <end position="427"/>
    </location>
</feature>
<organism evidence="2 3">
    <name type="scientific">Fructilactobacillus myrtifloralis</name>
    <dbReference type="NCBI Taxonomy" id="2940301"/>
    <lineage>
        <taxon>Bacteria</taxon>
        <taxon>Bacillati</taxon>
        <taxon>Bacillota</taxon>
        <taxon>Bacilli</taxon>
        <taxon>Lactobacillales</taxon>
        <taxon>Lactobacillaceae</taxon>
        <taxon>Fructilactobacillus</taxon>
    </lineage>
</organism>
<dbReference type="RefSeq" id="WP_252749456.1">
    <property type="nucleotide sequence ID" value="NZ_CP097116.1"/>
</dbReference>
<protein>
    <submittedName>
        <fullName evidence="2">YfhO family protein</fullName>
    </submittedName>
</protein>
<reference evidence="2" key="1">
    <citation type="submission" date="2022-05" db="EMBL/GenBank/DDBJ databases">
        <authorList>
            <person name="Oliphant S.A."/>
            <person name="Watson-Haigh N.S."/>
            <person name="Sumby K.M."/>
            <person name="Gardner J.M."/>
            <person name="Jiranek V."/>
        </authorList>
    </citation>
    <scope>NUCLEOTIDE SEQUENCE</scope>
    <source>
        <strain evidence="2">KI16_H9</strain>
    </source>
</reference>
<feature type="transmembrane region" description="Helical" evidence="1">
    <location>
        <begin position="983"/>
        <end position="1007"/>
    </location>
</feature>
<feature type="transmembrane region" description="Helical" evidence="1">
    <location>
        <begin position="7"/>
        <end position="29"/>
    </location>
</feature>
<accession>A0ABY5BLK3</accession>
<dbReference type="Proteomes" id="UP001056707">
    <property type="component" value="Chromosome"/>
</dbReference>
<keyword evidence="3" id="KW-1185">Reference proteome</keyword>
<evidence type="ECO:0000313" key="2">
    <source>
        <dbReference type="EMBL" id="USS84553.1"/>
    </source>
</evidence>
<feature type="transmembrane region" description="Helical" evidence="1">
    <location>
        <begin position="434"/>
        <end position="454"/>
    </location>
</feature>
<name>A0ABY5BLK3_9LACO</name>
<gene>
    <name evidence="2" type="ORF">M3M35_04335</name>
</gene>
<feature type="transmembrane region" description="Helical" evidence="1">
    <location>
        <begin position="352"/>
        <end position="372"/>
    </location>
</feature>
<feature type="transmembrane region" description="Helical" evidence="1">
    <location>
        <begin position="107"/>
        <end position="129"/>
    </location>
</feature>
<keyword evidence="1" id="KW-0812">Transmembrane</keyword>